<reference evidence="2" key="1">
    <citation type="submission" date="2019-08" db="EMBL/GenBank/DDBJ databases">
        <authorList>
            <person name="Kucharzyk K."/>
            <person name="Murdoch R.W."/>
            <person name="Higgins S."/>
            <person name="Loffler F."/>
        </authorList>
    </citation>
    <scope>NUCLEOTIDE SEQUENCE</scope>
</reference>
<keyword evidence="1" id="KW-0812">Transmembrane</keyword>
<dbReference type="EMBL" id="VSSQ01007706">
    <property type="protein sequence ID" value="MPM36746.1"/>
    <property type="molecule type" value="Genomic_DNA"/>
</dbReference>
<comment type="caution">
    <text evidence="2">The sequence shown here is derived from an EMBL/GenBank/DDBJ whole genome shotgun (WGS) entry which is preliminary data.</text>
</comment>
<organism evidence="2">
    <name type="scientific">bioreactor metagenome</name>
    <dbReference type="NCBI Taxonomy" id="1076179"/>
    <lineage>
        <taxon>unclassified sequences</taxon>
        <taxon>metagenomes</taxon>
        <taxon>ecological metagenomes</taxon>
    </lineage>
</organism>
<keyword evidence="1" id="KW-1133">Transmembrane helix</keyword>
<dbReference type="InterPro" id="IPR013325">
    <property type="entry name" value="RNA_pol_sigma_r2"/>
</dbReference>
<sequence length="212" mass="23543">MITNDLQKRIQHGDREAFRSVYTKYGRDVYLTALHALGSEEAARGVVKQTFLVLHNELMRASDDVDLAVRIRELSENELLLLEILKTGGGEQAASAVAERAKSAARARTYVEPETEPEDEAESAIPEDLPPLERTRAYMRADHAPGAAPKREKKSGSSRFGHAVSVFLLFVFLLLLLWTLAGVLMGLGFIPKFDLGYGWFNNSVFPLFHLGA</sequence>
<dbReference type="GO" id="GO:0003700">
    <property type="term" value="F:DNA-binding transcription factor activity"/>
    <property type="evidence" value="ECO:0007669"/>
    <property type="project" value="InterPro"/>
</dbReference>
<accession>A0A644Z7C6</accession>
<dbReference type="GO" id="GO:0006352">
    <property type="term" value="P:DNA-templated transcription initiation"/>
    <property type="evidence" value="ECO:0007669"/>
    <property type="project" value="InterPro"/>
</dbReference>
<feature type="transmembrane region" description="Helical" evidence="1">
    <location>
        <begin position="160"/>
        <end position="190"/>
    </location>
</feature>
<dbReference type="SUPFAM" id="SSF88946">
    <property type="entry name" value="Sigma2 domain of RNA polymerase sigma factors"/>
    <property type="match status" value="1"/>
</dbReference>
<evidence type="ECO:0000256" key="1">
    <source>
        <dbReference type="SAM" id="Phobius"/>
    </source>
</evidence>
<dbReference type="AlphaFoldDB" id="A0A644Z7C6"/>
<proteinExistence type="predicted"/>
<evidence type="ECO:0000313" key="2">
    <source>
        <dbReference type="EMBL" id="MPM36746.1"/>
    </source>
</evidence>
<dbReference type="Gene3D" id="1.10.1740.10">
    <property type="match status" value="1"/>
</dbReference>
<evidence type="ECO:0008006" key="3">
    <source>
        <dbReference type="Google" id="ProtNLM"/>
    </source>
</evidence>
<name>A0A644Z7C6_9ZZZZ</name>
<keyword evidence="1" id="KW-0472">Membrane</keyword>
<gene>
    <name evidence="2" type="ORF">SDC9_83348</name>
</gene>
<protein>
    <recommendedName>
        <fullName evidence="3">RNA polymerase sigma-70 region 2 domain-containing protein</fullName>
    </recommendedName>
</protein>